<dbReference type="CDD" id="cd11660">
    <property type="entry name" value="SANT_TRF"/>
    <property type="match status" value="1"/>
</dbReference>
<comment type="caution">
    <text evidence="5">The sequence shown here is derived from an EMBL/GenBank/DDBJ whole genome shotgun (WGS) entry which is preliminary data.</text>
</comment>
<feature type="region of interest" description="Disordered" evidence="3">
    <location>
        <begin position="144"/>
        <end position="190"/>
    </location>
</feature>
<proteinExistence type="predicted"/>
<feature type="domain" description="HTH myb-type" evidence="4">
    <location>
        <begin position="314"/>
        <end position="369"/>
    </location>
</feature>
<dbReference type="PROSITE" id="PS51294">
    <property type="entry name" value="HTH_MYB"/>
    <property type="match status" value="1"/>
</dbReference>
<dbReference type="Proteomes" id="UP001642260">
    <property type="component" value="Unassembled WGS sequence"/>
</dbReference>
<evidence type="ECO:0000256" key="2">
    <source>
        <dbReference type="ARBA" id="ARBA00023242"/>
    </source>
</evidence>
<name>A0ABC8M5V6_ERUVS</name>
<feature type="compositionally biased region" description="Basic and acidic residues" evidence="3">
    <location>
        <begin position="179"/>
        <end position="190"/>
    </location>
</feature>
<organism evidence="5 6">
    <name type="scientific">Eruca vesicaria subsp. sativa</name>
    <name type="common">Garden rocket</name>
    <name type="synonym">Eruca sativa</name>
    <dbReference type="NCBI Taxonomy" id="29727"/>
    <lineage>
        <taxon>Eukaryota</taxon>
        <taxon>Viridiplantae</taxon>
        <taxon>Streptophyta</taxon>
        <taxon>Embryophyta</taxon>
        <taxon>Tracheophyta</taxon>
        <taxon>Spermatophyta</taxon>
        <taxon>Magnoliopsida</taxon>
        <taxon>eudicotyledons</taxon>
        <taxon>Gunneridae</taxon>
        <taxon>Pentapetalae</taxon>
        <taxon>rosids</taxon>
        <taxon>malvids</taxon>
        <taxon>Brassicales</taxon>
        <taxon>Brassicaceae</taxon>
        <taxon>Brassiceae</taxon>
        <taxon>Eruca</taxon>
    </lineage>
</organism>
<dbReference type="InterPro" id="IPR009057">
    <property type="entry name" value="Homeodomain-like_sf"/>
</dbReference>
<dbReference type="EMBL" id="CAKOAT010956265">
    <property type="protein sequence ID" value="CAH8391675.1"/>
    <property type="molecule type" value="Genomic_DNA"/>
</dbReference>
<comment type="subcellular location">
    <subcellularLocation>
        <location evidence="1">Nucleus</location>
    </subcellularLocation>
</comment>
<keyword evidence="6" id="KW-1185">Reference proteome</keyword>
<protein>
    <recommendedName>
        <fullName evidence="4">HTH myb-type domain-containing protein</fullName>
    </recommendedName>
</protein>
<dbReference type="Pfam" id="PF00249">
    <property type="entry name" value="Myb_DNA-binding"/>
    <property type="match status" value="1"/>
</dbReference>
<dbReference type="SMART" id="SM00717">
    <property type="entry name" value="SANT"/>
    <property type="match status" value="1"/>
</dbReference>
<evidence type="ECO:0000313" key="6">
    <source>
        <dbReference type="Proteomes" id="UP001642260"/>
    </source>
</evidence>
<reference evidence="5 6" key="1">
    <citation type="submission" date="2022-03" db="EMBL/GenBank/DDBJ databases">
        <authorList>
            <person name="Macdonald S."/>
            <person name="Ahmed S."/>
            <person name="Newling K."/>
        </authorList>
    </citation>
    <scope>NUCLEOTIDE SEQUENCE [LARGE SCALE GENOMIC DNA]</scope>
</reference>
<dbReference type="SUPFAM" id="SSF46689">
    <property type="entry name" value="Homeodomain-like"/>
    <property type="match status" value="1"/>
</dbReference>
<accession>A0ABC8M5V6</accession>
<dbReference type="PANTHER" id="PTHR46993">
    <property type="entry name" value="MYB TRANSCRIPTION FACTOR"/>
    <property type="match status" value="1"/>
</dbReference>
<dbReference type="GO" id="GO:0005634">
    <property type="term" value="C:nucleus"/>
    <property type="evidence" value="ECO:0007669"/>
    <property type="project" value="UniProtKB-SubCell"/>
</dbReference>
<evidence type="ECO:0000313" key="5">
    <source>
        <dbReference type="EMBL" id="CAH8391675.1"/>
    </source>
</evidence>
<evidence type="ECO:0000256" key="1">
    <source>
        <dbReference type="ARBA" id="ARBA00004123"/>
    </source>
</evidence>
<dbReference type="PANTHER" id="PTHR46993:SF6">
    <property type="entry name" value="MYB TRANSCRIPTION FACTOR"/>
    <property type="match status" value="1"/>
</dbReference>
<dbReference type="Gene3D" id="1.10.10.60">
    <property type="entry name" value="Homeodomain-like"/>
    <property type="match status" value="1"/>
</dbReference>
<dbReference type="InterPro" id="IPR017930">
    <property type="entry name" value="Myb_dom"/>
</dbReference>
<keyword evidence="2" id="KW-0539">Nucleus</keyword>
<feature type="compositionally biased region" description="Acidic residues" evidence="3">
    <location>
        <begin position="153"/>
        <end position="178"/>
    </location>
</feature>
<dbReference type="AlphaFoldDB" id="A0ABC8M5V6"/>
<dbReference type="InterPro" id="IPR001005">
    <property type="entry name" value="SANT/Myb"/>
</dbReference>
<sequence>MALSQWKEAILEGIFTEIEKGLVEEKNLERLENLVEILHKEGSKVPESVKQSYYQVAVECTTRSLTNEKDAKAAYTEAIRSIWLRRVMPLCDKANCLVTRELLDSCKRLWKAHGDVKACEALRGENTREKALASLRKVVTELHPNIGCGNGERDEEMEESEESSEESGETEPMVEEMDVDKGRLSDTEQERPSVALVAVSPPRKMKTISSAVVAKALETLRASKIDLMNALAEGRGPSNLNVTWTTQQENDVANPAATNKLSLMERRPTAQTYEWKDSIDDTDGDTNDDDEVNNKASGKRIVMSPWKRNHVGGRRTKLPWSTAETLAVMRGYEKYGANWKRIKDECPILVRRTNGDIKDKFRVEMKRQERHP</sequence>
<evidence type="ECO:0000256" key="3">
    <source>
        <dbReference type="SAM" id="MobiDB-lite"/>
    </source>
</evidence>
<evidence type="ECO:0000259" key="4">
    <source>
        <dbReference type="PROSITE" id="PS51294"/>
    </source>
</evidence>
<gene>
    <name evidence="5" type="ORF">ERUC_LOCUS44158</name>
</gene>